<comment type="caution">
    <text evidence="2">The sequence shown here is derived from an EMBL/GenBank/DDBJ whole genome shotgun (WGS) entry which is preliminary data.</text>
</comment>
<organism evidence="2 3">
    <name type="scientific">Rhizophagus irregularis (strain DAOM 197198w)</name>
    <name type="common">Glomus intraradices</name>
    <dbReference type="NCBI Taxonomy" id="1432141"/>
    <lineage>
        <taxon>Eukaryota</taxon>
        <taxon>Fungi</taxon>
        <taxon>Fungi incertae sedis</taxon>
        <taxon>Mucoromycota</taxon>
        <taxon>Glomeromycotina</taxon>
        <taxon>Glomeromycetes</taxon>
        <taxon>Glomerales</taxon>
        <taxon>Glomeraceae</taxon>
        <taxon>Rhizophagus</taxon>
    </lineage>
</organism>
<dbReference type="Pfam" id="PF07714">
    <property type="entry name" value="PK_Tyr_Ser-Thr"/>
    <property type="match status" value="1"/>
</dbReference>
<reference evidence="2 3" key="1">
    <citation type="submission" date="2014-02" db="EMBL/GenBank/DDBJ databases">
        <title>Single nucleus genome sequencing reveals high similarity among nuclei of an endomycorrhizal fungus.</title>
        <authorList>
            <person name="Lin K."/>
            <person name="Geurts R."/>
            <person name="Zhang Z."/>
            <person name="Limpens E."/>
            <person name="Saunders D.G."/>
            <person name="Mu D."/>
            <person name="Pang E."/>
            <person name="Cao H."/>
            <person name="Cha H."/>
            <person name="Lin T."/>
            <person name="Zhou Q."/>
            <person name="Shang Y."/>
            <person name="Li Y."/>
            <person name="Ivanov S."/>
            <person name="Sharma T."/>
            <person name="Velzen R.V."/>
            <person name="Ruijter N.D."/>
            <person name="Aanen D.K."/>
            <person name="Win J."/>
            <person name="Kamoun S."/>
            <person name="Bisseling T."/>
            <person name="Huang S."/>
        </authorList>
    </citation>
    <scope>NUCLEOTIDE SEQUENCE [LARGE SCALE GENOMIC DNA]</scope>
    <source>
        <strain evidence="3">DAOM197198w</strain>
    </source>
</reference>
<dbReference type="HOGENOM" id="CLU_000288_7_34_1"/>
<dbReference type="InterPro" id="IPR051681">
    <property type="entry name" value="Ser/Thr_Kinases-Pseudokinases"/>
</dbReference>
<evidence type="ECO:0000259" key="1">
    <source>
        <dbReference type="PROSITE" id="PS50011"/>
    </source>
</evidence>
<evidence type="ECO:0000313" key="2">
    <source>
        <dbReference type="EMBL" id="EXX67815.1"/>
    </source>
</evidence>
<dbReference type="SMR" id="A0A015JKU1"/>
<dbReference type="GO" id="GO:0004674">
    <property type="term" value="F:protein serine/threonine kinase activity"/>
    <property type="evidence" value="ECO:0007669"/>
    <property type="project" value="TreeGrafter"/>
</dbReference>
<dbReference type="PROSITE" id="PS50011">
    <property type="entry name" value="PROTEIN_KINASE_DOM"/>
    <property type="match status" value="1"/>
</dbReference>
<dbReference type="AlphaFoldDB" id="A0A015JKU1"/>
<dbReference type="SUPFAM" id="SSF56112">
    <property type="entry name" value="Protein kinase-like (PK-like)"/>
    <property type="match status" value="1"/>
</dbReference>
<evidence type="ECO:0000313" key="3">
    <source>
        <dbReference type="Proteomes" id="UP000022910"/>
    </source>
</evidence>
<keyword evidence="3" id="KW-1185">Reference proteome</keyword>
<dbReference type="Gene3D" id="1.10.510.10">
    <property type="entry name" value="Transferase(Phosphotransferase) domain 1"/>
    <property type="match status" value="1"/>
</dbReference>
<dbReference type="EMBL" id="JEMT01017535">
    <property type="protein sequence ID" value="EXX67815.1"/>
    <property type="molecule type" value="Genomic_DNA"/>
</dbReference>
<dbReference type="InterPro" id="IPR011009">
    <property type="entry name" value="Kinase-like_dom_sf"/>
</dbReference>
<dbReference type="PANTHER" id="PTHR44329">
    <property type="entry name" value="SERINE/THREONINE-PROTEIN KINASE TNNI3K-RELATED"/>
    <property type="match status" value="1"/>
</dbReference>
<gene>
    <name evidence="2" type="ORF">RirG_110900</name>
</gene>
<sequence length="438" mass="50876">MSKKFNKNFKNLRNNSSNTLSKYKHKGYKCGLCSEYKLPNNKYYFCKDCFRERFQQNFDKWTSGNKYVDKFIQETQLKVRNCNKIIEWIPYNRLRDIKYLTKGGFSTIYRAIWLDGMISINHTKKIWDRDGEMSVALKSLNNSSNINGNFLNELKNHWHYSTVQIYGITQDPETLNYMIVMRLMCKGSLRSNLTTIKYIDEKYTGLSIAAAALSILHKCNLAHGDFHSGNILLDDDCSTHISDFGLSRPVNQTNLNEIYGIIPYIAPEVLRGKPYTKAADIYSFGIIMWELTSGVPAFNDRSHDFILSLEICEGLRPKIVEGTSPIYKRLMKKCWDSDPNKRPTANELSEIFSFWGSYYNDYPIKRLCERKPIPSNESITKNHPLSCYTSRKIDYSAKLNEILSKKELSTKYIIDEEKGFNNEMTLLSESFEDCKISD</sequence>
<name>A0A015JKU1_RHIIW</name>
<proteinExistence type="predicted"/>
<protein>
    <submittedName>
        <fullName evidence="2">Kic1p</fullName>
    </submittedName>
</protein>
<dbReference type="InterPro" id="IPR001245">
    <property type="entry name" value="Ser-Thr/Tyr_kinase_cat_dom"/>
</dbReference>
<accession>A0A015JKU1</accession>
<dbReference type="InterPro" id="IPR000719">
    <property type="entry name" value="Prot_kinase_dom"/>
</dbReference>
<dbReference type="GO" id="GO:0005524">
    <property type="term" value="F:ATP binding"/>
    <property type="evidence" value="ECO:0007669"/>
    <property type="project" value="InterPro"/>
</dbReference>
<feature type="domain" description="Protein kinase" evidence="1">
    <location>
        <begin position="94"/>
        <end position="355"/>
    </location>
</feature>
<dbReference type="Proteomes" id="UP000022910">
    <property type="component" value="Unassembled WGS sequence"/>
</dbReference>